<dbReference type="InterPro" id="IPR027417">
    <property type="entry name" value="P-loop_NTPase"/>
</dbReference>
<dbReference type="SUPFAM" id="SSF52540">
    <property type="entry name" value="P-loop containing nucleoside triphosphate hydrolases"/>
    <property type="match status" value="1"/>
</dbReference>
<gene>
    <name evidence="1" type="ORF">FuraDRAFT_0259</name>
</gene>
<dbReference type="Proteomes" id="UP000003165">
    <property type="component" value="Unassembled WGS sequence"/>
</dbReference>
<reference evidence="1 2" key="1">
    <citation type="submission" date="2009-02" db="EMBL/GenBank/DDBJ databases">
        <title>Sequencing of the draft genome and assembly of Lutiella nitroferrum 2002.</title>
        <authorList>
            <consortium name="US DOE Joint Genome Institute (JGI-PGF)"/>
            <person name="Lucas S."/>
            <person name="Copeland A."/>
            <person name="Lapidus A."/>
            <person name="Glavina del Rio T."/>
            <person name="Tice H."/>
            <person name="Bruce D."/>
            <person name="Goodwin L."/>
            <person name="Pitluck S."/>
            <person name="Larimer F."/>
            <person name="Land M.L."/>
            <person name="Hauser L."/>
            <person name="Coates J.D."/>
        </authorList>
    </citation>
    <scope>NUCLEOTIDE SEQUENCE [LARGE SCALE GENOMIC DNA]</scope>
    <source>
        <strain evidence="1 2">2002</strain>
    </source>
</reference>
<dbReference type="eggNOG" id="COG1192">
    <property type="taxonomic scope" value="Bacteria"/>
</dbReference>
<evidence type="ECO:0000313" key="2">
    <source>
        <dbReference type="Proteomes" id="UP000003165"/>
    </source>
</evidence>
<comment type="caution">
    <text evidence="1">The sequence shown here is derived from an EMBL/GenBank/DDBJ whole genome shotgun (WGS) entry which is preliminary data.</text>
</comment>
<evidence type="ECO:0000313" key="1">
    <source>
        <dbReference type="EMBL" id="EEG10277.1"/>
    </source>
</evidence>
<proteinExistence type="predicted"/>
<organism evidence="1 2">
    <name type="scientific">Pseudogulbenkiania ferrooxidans 2002</name>
    <dbReference type="NCBI Taxonomy" id="279714"/>
    <lineage>
        <taxon>Bacteria</taxon>
        <taxon>Pseudomonadati</taxon>
        <taxon>Pseudomonadota</taxon>
        <taxon>Betaproteobacteria</taxon>
        <taxon>Neisseriales</taxon>
        <taxon>Chromobacteriaceae</taxon>
        <taxon>Pseudogulbenkiania</taxon>
    </lineage>
</organism>
<dbReference type="AlphaFoldDB" id="B9YYS4"/>
<accession>B9YYS4</accession>
<name>B9YYS4_9NEIS</name>
<protein>
    <submittedName>
        <fullName evidence="1">Transfer origin protein, TraL</fullName>
    </submittedName>
</protein>
<dbReference type="RefSeq" id="WP_008952279.1">
    <property type="nucleotide sequence ID" value="NZ_ACIS01000001.1"/>
</dbReference>
<dbReference type="EMBL" id="ACIS01000001">
    <property type="protein sequence ID" value="EEG10277.1"/>
    <property type="molecule type" value="Genomic_DNA"/>
</dbReference>
<keyword evidence="2" id="KW-1185">Reference proteome</keyword>
<sequence length="251" mass="27616">MQRTAHITLQGKGGCFKSGITALVAQHLAANAPRPVQCIDTDPVNRTFSRITALGVQGLELLNDHQQIDSRQFDTMIGHILDHEGDTVIDTGAAVFVPLKAYLVESDALGLLTAEGIRTVIHVPLIGGLDFVETANGLAAILDDLPDADVVAWCNPFFGPVEYQGRGIEDSALYKDNRHRFAGIVDMMKTDPATFGMDISEMRRDGLTYQQAIQHPDYTAVARHRLKRVWAYYSMQLAALNLIEQRETAEA</sequence>